<reference evidence="2" key="1">
    <citation type="submission" date="2014-09" db="EMBL/GenBank/DDBJ databases">
        <authorList>
            <person name="Magalhaes I.L.F."/>
            <person name="Oliveira U."/>
            <person name="Santos F.R."/>
            <person name="Vidigal T.H.D.A."/>
            <person name="Brescovit A.D."/>
            <person name="Santos A.J."/>
        </authorList>
    </citation>
    <scope>NUCLEOTIDE SEQUENCE</scope>
    <source>
        <tissue evidence="2">Shoot tissue taken approximately 20 cm above the soil surface</tissue>
    </source>
</reference>
<reference evidence="2" key="2">
    <citation type="journal article" date="2015" name="Data Brief">
        <title>Shoot transcriptome of the giant reed, Arundo donax.</title>
        <authorList>
            <person name="Barrero R.A."/>
            <person name="Guerrero F.D."/>
            <person name="Moolhuijzen P."/>
            <person name="Goolsby J.A."/>
            <person name="Tidwell J."/>
            <person name="Bellgard S.E."/>
            <person name="Bellgard M.I."/>
        </authorList>
    </citation>
    <scope>NUCLEOTIDE SEQUENCE</scope>
    <source>
        <tissue evidence="2">Shoot tissue taken approximately 20 cm above the soil surface</tissue>
    </source>
</reference>
<evidence type="ECO:0000256" key="1">
    <source>
        <dbReference type="SAM" id="Phobius"/>
    </source>
</evidence>
<organism evidence="2">
    <name type="scientific">Arundo donax</name>
    <name type="common">Giant reed</name>
    <name type="synonym">Donax arundinaceus</name>
    <dbReference type="NCBI Taxonomy" id="35708"/>
    <lineage>
        <taxon>Eukaryota</taxon>
        <taxon>Viridiplantae</taxon>
        <taxon>Streptophyta</taxon>
        <taxon>Embryophyta</taxon>
        <taxon>Tracheophyta</taxon>
        <taxon>Spermatophyta</taxon>
        <taxon>Magnoliopsida</taxon>
        <taxon>Liliopsida</taxon>
        <taxon>Poales</taxon>
        <taxon>Poaceae</taxon>
        <taxon>PACMAD clade</taxon>
        <taxon>Arundinoideae</taxon>
        <taxon>Arundineae</taxon>
        <taxon>Arundo</taxon>
    </lineage>
</organism>
<sequence>MIISCLWTEGMMVIHIQSVEIWKMYPIKTSCSINNLICHTFLLGTLSLANFLMKIDCQKLKGKL</sequence>
<dbReference type="EMBL" id="GBRH01207253">
    <property type="protein sequence ID" value="JAD90642.1"/>
    <property type="molecule type" value="Transcribed_RNA"/>
</dbReference>
<evidence type="ECO:0000313" key="2">
    <source>
        <dbReference type="EMBL" id="JAD90642.1"/>
    </source>
</evidence>
<keyword evidence="1" id="KW-1133">Transmembrane helix</keyword>
<dbReference type="AlphaFoldDB" id="A0A0A9E3V8"/>
<feature type="transmembrane region" description="Helical" evidence="1">
    <location>
        <begin position="33"/>
        <end position="53"/>
    </location>
</feature>
<name>A0A0A9E3V8_ARUDO</name>
<keyword evidence="1" id="KW-0472">Membrane</keyword>
<protein>
    <submittedName>
        <fullName evidence="2">Uncharacterized protein</fullName>
    </submittedName>
</protein>
<proteinExistence type="predicted"/>
<keyword evidence="1" id="KW-0812">Transmembrane</keyword>
<accession>A0A0A9E3V8</accession>